<dbReference type="PROSITE" id="PS50005">
    <property type="entry name" value="TPR"/>
    <property type="match status" value="1"/>
</dbReference>
<evidence type="ECO:0000256" key="1">
    <source>
        <dbReference type="ARBA" id="ARBA00004496"/>
    </source>
</evidence>
<organism evidence="8 9">
    <name type="scientific">Drouetiella hepatica Uher 2000/2452</name>
    <dbReference type="NCBI Taxonomy" id="904376"/>
    <lineage>
        <taxon>Bacteria</taxon>
        <taxon>Bacillati</taxon>
        <taxon>Cyanobacteriota</taxon>
        <taxon>Cyanophyceae</taxon>
        <taxon>Oculatellales</taxon>
        <taxon>Oculatellaceae</taxon>
        <taxon>Drouetiella</taxon>
    </lineage>
</organism>
<evidence type="ECO:0000256" key="7">
    <source>
        <dbReference type="SAM" id="SignalP"/>
    </source>
</evidence>
<dbReference type="SMART" id="SM00028">
    <property type="entry name" value="TPR"/>
    <property type="match status" value="6"/>
</dbReference>
<dbReference type="InterPro" id="IPR011990">
    <property type="entry name" value="TPR-like_helical_dom_sf"/>
</dbReference>
<dbReference type="PANTHER" id="PTHR46630">
    <property type="entry name" value="TETRATRICOPEPTIDE REPEAT PROTEIN 29"/>
    <property type="match status" value="1"/>
</dbReference>
<dbReference type="AlphaFoldDB" id="A0A951QG96"/>
<proteinExistence type="inferred from homology"/>
<dbReference type="Pfam" id="PF13424">
    <property type="entry name" value="TPR_12"/>
    <property type="match status" value="1"/>
</dbReference>
<evidence type="ECO:0000256" key="6">
    <source>
        <dbReference type="PROSITE-ProRule" id="PRU00339"/>
    </source>
</evidence>
<evidence type="ECO:0000256" key="4">
    <source>
        <dbReference type="ARBA" id="ARBA00022803"/>
    </source>
</evidence>
<dbReference type="EMBL" id="JAHHHD010000037">
    <property type="protein sequence ID" value="MBW4661449.1"/>
    <property type="molecule type" value="Genomic_DNA"/>
</dbReference>
<evidence type="ECO:0000313" key="8">
    <source>
        <dbReference type="EMBL" id="MBW4661449.1"/>
    </source>
</evidence>
<dbReference type="InterPro" id="IPR051476">
    <property type="entry name" value="Bac_ResReg_Asp_Phosphatase"/>
</dbReference>
<dbReference type="Proteomes" id="UP000757435">
    <property type="component" value="Unassembled WGS sequence"/>
</dbReference>
<dbReference type="SUPFAM" id="SSF48452">
    <property type="entry name" value="TPR-like"/>
    <property type="match status" value="2"/>
</dbReference>
<keyword evidence="3" id="KW-0677">Repeat</keyword>
<comment type="subcellular location">
    <subcellularLocation>
        <location evidence="1">Cytoplasm</location>
    </subcellularLocation>
</comment>
<gene>
    <name evidence="8" type="ORF">KME15_22485</name>
</gene>
<dbReference type="Gene3D" id="1.25.40.10">
    <property type="entry name" value="Tetratricopeptide repeat domain"/>
    <property type="match status" value="2"/>
</dbReference>
<sequence length="420" mass="46946">MNFQVGRSINQGKQKRVFRALGVALALLCMGLPALAEEASDALPPSPLEITAPDPLLPEMVVDRPLSAQEKIVLTTALDELQRQGLAKLQAGDLPGALETWNRELRLRRFLGTAEEVKSLSRVGEVAWRQSETTEVRVITARLQEIQQQVQAQTPIDYDLLLKIAQAYQTMRARTPAVTLYDQLLAQARQQQNKALEQQILTALAEMQLAYFDYPSAAAAYEQLLGIAQQQSDRPNEEIYLKQLAYIYQQNSQPTQAVAMQQQLVDLYRKQKNFIPIPLLKIDMGDSYVAMGRADLAAPSYQEAFATARSVQQYAQASDALERLAALYRSLNRPEDAIVVYQLLIDVQQQSYNTLGKLNTYDQMGQLYRASGNTSQAIAAFRQALQIAQQLNYKVGYFTTQIEQATQPVPVQPEPTAPTP</sequence>
<evidence type="ECO:0000256" key="2">
    <source>
        <dbReference type="ARBA" id="ARBA00022490"/>
    </source>
</evidence>
<evidence type="ECO:0000256" key="3">
    <source>
        <dbReference type="ARBA" id="ARBA00022737"/>
    </source>
</evidence>
<feature type="repeat" description="TPR" evidence="6">
    <location>
        <begin position="358"/>
        <end position="391"/>
    </location>
</feature>
<reference evidence="8" key="2">
    <citation type="journal article" date="2022" name="Microbiol. Resour. Announc.">
        <title>Metagenome Sequencing to Explore Phylogenomics of Terrestrial Cyanobacteria.</title>
        <authorList>
            <person name="Ward R.D."/>
            <person name="Stajich J.E."/>
            <person name="Johansen J.R."/>
            <person name="Huntemann M."/>
            <person name="Clum A."/>
            <person name="Foster B."/>
            <person name="Foster B."/>
            <person name="Roux S."/>
            <person name="Palaniappan K."/>
            <person name="Varghese N."/>
            <person name="Mukherjee S."/>
            <person name="Reddy T.B.K."/>
            <person name="Daum C."/>
            <person name="Copeland A."/>
            <person name="Chen I.A."/>
            <person name="Ivanova N.N."/>
            <person name="Kyrpides N.C."/>
            <person name="Shapiro N."/>
            <person name="Eloe-Fadrosh E.A."/>
            <person name="Pietrasiak N."/>
        </authorList>
    </citation>
    <scope>NUCLEOTIDE SEQUENCE</scope>
    <source>
        <strain evidence="8">UHER 2000/2452</strain>
    </source>
</reference>
<reference evidence="8" key="1">
    <citation type="submission" date="2021-05" db="EMBL/GenBank/DDBJ databases">
        <authorList>
            <person name="Pietrasiak N."/>
            <person name="Ward R."/>
            <person name="Stajich J.E."/>
            <person name="Kurbessoian T."/>
        </authorList>
    </citation>
    <scope>NUCLEOTIDE SEQUENCE</scope>
    <source>
        <strain evidence="8">UHER 2000/2452</strain>
    </source>
</reference>
<feature type="chain" id="PRO_5037692605" evidence="7">
    <location>
        <begin position="37"/>
        <end position="420"/>
    </location>
</feature>
<keyword evidence="4 6" id="KW-0802">TPR repeat</keyword>
<comment type="similarity">
    <text evidence="5">Belongs to the Rap family.</text>
</comment>
<evidence type="ECO:0000256" key="5">
    <source>
        <dbReference type="ARBA" id="ARBA00038253"/>
    </source>
</evidence>
<keyword evidence="7" id="KW-0732">Signal</keyword>
<accession>A0A951QG96</accession>
<comment type="caution">
    <text evidence="8">The sequence shown here is derived from an EMBL/GenBank/DDBJ whole genome shotgun (WGS) entry which is preliminary data.</text>
</comment>
<keyword evidence="2" id="KW-0963">Cytoplasm</keyword>
<protein>
    <submittedName>
        <fullName evidence="8">Tetratricopeptide repeat protein</fullName>
    </submittedName>
</protein>
<dbReference type="InterPro" id="IPR019734">
    <property type="entry name" value="TPR_rpt"/>
</dbReference>
<evidence type="ECO:0000313" key="9">
    <source>
        <dbReference type="Proteomes" id="UP000757435"/>
    </source>
</evidence>
<dbReference type="GO" id="GO:0005737">
    <property type="term" value="C:cytoplasm"/>
    <property type="evidence" value="ECO:0007669"/>
    <property type="project" value="UniProtKB-SubCell"/>
</dbReference>
<feature type="signal peptide" evidence="7">
    <location>
        <begin position="1"/>
        <end position="36"/>
    </location>
</feature>
<dbReference type="PANTHER" id="PTHR46630:SF1">
    <property type="entry name" value="TETRATRICOPEPTIDE REPEAT PROTEIN 29"/>
    <property type="match status" value="1"/>
</dbReference>
<name>A0A951QG96_9CYAN</name>